<gene>
    <name evidence="1" type="ORF">SAMN06264365_1494</name>
</gene>
<sequence>MTLDSAGQQQVGSIMLRRITSGTSGADVYLLRQPDDTVVATKVTRNARVHASVQELRRGLLARHLPDHTPDGLATASQADLDVLVTAAPSTLTLDDAVDHYGATTQLTAVWSDVVDTLVDLWQRTAVSGFEPEIATRNHELRCRRGRQGLEYALAGNITFESRLIVNGEDCGTWADLFANLASIGTPAVHVTCHGDPHAGNVLVSANGRWHLVDWEWSGEYHDWRMMISHLVGGWYIRDLIDGAQGTLTMTSSRVSIDCSVGDLPRLRSLGQPAATAFVRMGGTCQDLTDIARHLALLLLREIPRAVQHRRSRLVAPLLGECVRLLAGNVRDHPALRGMLPAPVLAVT</sequence>
<accession>A0A239KHC6</accession>
<dbReference type="AlphaFoldDB" id="A0A239KHC6"/>
<proteinExistence type="predicted"/>
<dbReference type="Proteomes" id="UP000198415">
    <property type="component" value="Unassembled WGS sequence"/>
</dbReference>
<organism evidence="1 2">
    <name type="scientific">Actinoplanes regularis</name>
    <dbReference type="NCBI Taxonomy" id="52697"/>
    <lineage>
        <taxon>Bacteria</taxon>
        <taxon>Bacillati</taxon>
        <taxon>Actinomycetota</taxon>
        <taxon>Actinomycetes</taxon>
        <taxon>Micromonosporales</taxon>
        <taxon>Micromonosporaceae</taxon>
        <taxon>Actinoplanes</taxon>
    </lineage>
</organism>
<reference evidence="1 2" key="1">
    <citation type="submission" date="2017-06" db="EMBL/GenBank/DDBJ databases">
        <authorList>
            <person name="Kim H.J."/>
            <person name="Triplett B.A."/>
        </authorList>
    </citation>
    <scope>NUCLEOTIDE SEQUENCE [LARGE SCALE GENOMIC DNA]</scope>
    <source>
        <strain evidence="1 2">DSM 43151</strain>
    </source>
</reference>
<dbReference type="OrthoDB" id="115252at2"/>
<dbReference type="SUPFAM" id="SSF56112">
    <property type="entry name" value="Protein kinase-like (PK-like)"/>
    <property type="match status" value="1"/>
</dbReference>
<keyword evidence="2" id="KW-1185">Reference proteome</keyword>
<evidence type="ECO:0000313" key="2">
    <source>
        <dbReference type="Proteomes" id="UP000198415"/>
    </source>
</evidence>
<dbReference type="RefSeq" id="WP_143232952.1">
    <property type="nucleotide sequence ID" value="NZ_BOMU01000139.1"/>
</dbReference>
<keyword evidence="1" id="KW-0808">Transferase</keyword>
<dbReference type="EMBL" id="FZNR01000049">
    <property type="protein sequence ID" value="SNT17023.1"/>
    <property type="molecule type" value="Genomic_DNA"/>
</dbReference>
<dbReference type="GO" id="GO:0016740">
    <property type="term" value="F:transferase activity"/>
    <property type="evidence" value="ECO:0007669"/>
    <property type="project" value="UniProtKB-KW"/>
</dbReference>
<dbReference type="Gene3D" id="1.10.510.10">
    <property type="entry name" value="Transferase(Phosphotransferase) domain 1"/>
    <property type="match status" value="1"/>
</dbReference>
<dbReference type="InterPro" id="IPR011009">
    <property type="entry name" value="Kinase-like_dom_sf"/>
</dbReference>
<name>A0A239KHC6_9ACTN</name>
<protein>
    <submittedName>
        <fullName evidence="1">Phosphotransferase enzyme family protein</fullName>
    </submittedName>
</protein>
<evidence type="ECO:0000313" key="1">
    <source>
        <dbReference type="EMBL" id="SNT17023.1"/>
    </source>
</evidence>